<evidence type="ECO:0000313" key="3">
    <source>
        <dbReference type="Proteomes" id="UP000708148"/>
    </source>
</evidence>
<protein>
    <recommendedName>
        <fullName evidence="4">Leo1-like protein-domain-containing protein</fullName>
    </recommendedName>
</protein>
<reference evidence="2" key="1">
    <citation type="submission" date="2020-12" db="EMBL/GenBank/DDBJ databases">
        <authorList>
            <person name="Iha C."/>
        </authorList>
    </citation>
    <scope>NUCLEOTIDE SEQUENCE</scope>
</reference>
<dbReference type="GO" id="GO:0006368">
    <property type="term" value="P:transcription elongation by RNA polymerase II"/>
    <property type="evidence" value="ECO:0007669"/>
    <property type="project" value="InterPro"/>
</dbReference>
<dbReference type="OrthoDB" id="20844at2759"/>
<feature type="compositionally biased region" description="Acidic residues" evidence="1">
    <location>
        <begin position="192"/>
        <end position="206"/>
    </location>
</feature>
<dbReference type="PANTHER" id="PTHR23146:SF0">
    <property type="entry name" value="RNA POLYMERASE-ASSOCIATED PROTEIN LEO1"/>
    <property type="match status" value="1"/>
</dbReference>
<dbReference type="EMBL" id="CAJHUC010001837">
    <property type="protein sequence ID" value="CAD7702458.1"/>
    <property type="molecule type" value="Genomic_DNA"/>
</dbReference>
<feature type="compositionally biased region" description="Basic and acidic residues" evidence="1">
    <location>
        <begin position="243"/>
        <end position="256"/>
    </location>
</feature>
<evidence type="ECO:0000313" key="2">
    <source>
        <dbReference type="EMBL" id="CAD7702458.1"/>
    </source>
</evidence>
<feature type="compositionally biased region" description="Acidic residues" evidence="1">
    <location>
        <begin position="282"/>
        <end position="295"/>
    </location>
</feature>
<name>A0A8S1J5M0_9CHLO</name>
<keyword evidence="3" id="KW-1185">Reference proteome</keyword>
<dbReference type="AlphaFoldDB" id="A0A8S1J5M0"/>
<evidence type="ECO:0000256" key="1">
    <source>
        <dbReference type="SAM" id="MobiDB-lite"/>
    </source>
</evidence>
<sequence length="360" mass="41031">MRLQAPLAVPIERPEGLRLVKMTKFVGLEAAPWEGGEDEGVAWAGDQAVIRWRYGEDGQPESNARFVRWSDGSLMLFVGDEAFDVTEQDTTIDHTYLFLRHESLMQGMCQLKEKLVFRPAQVKRLSMATTPGKAEGPAQRKVKMTANLVDPIKEMESRSKRQEEMIRSSEHLKRRQQKKMRGYQGFRLETSYLEEDMDEDEEEDGQGEGGDRGLAALSAERARRSLKQQRRVDDEQEALAEQRILRAKREAPHEDATPVPKRRRRSPIDEEEEDAYAHEGREEEGEASDAEEADYDPTASQSRGGPRTANGRVHDAEGQAGQGKQEEEDEEEEEEEDDDELVGVRMRRRPVVVMSSDDDE</sequence>
<dbReference type="GO" id="GO:0032968">
    <property type="term" value="P:positive regulation of transcription elongation by RNA polymerase II"/>
    <property type="evidence" value="ECO:0007669"/>
    <property type="project" value="TreeGrafter"/>
</dbReference>
<gene>
    <name evidence="2" type="ORF">OSTQU699_LOCUS7815</name>
</gene>
<proteinExistence type="predicted"/>
<feature type="compositionally biased region" description="Basic and acidic residues" evidence="1">
    <location>
        <begin position="154"/>
        <end position="171"/>
    </location>
</feature>
<feature type="compositionally biased region" description="Acidic residues" evidence="1">
    <location>
        <begin position="326"/>
        <end position="341"/>
    </location>
</feature>
<dbReference type="Pfam" id="PF04004">
    <property type="entry name" value="Leo1"/>
    <property type="match status" value="1"/>
</dbReference>
<dbReference type="InterPro" id="IPR007149">
    <property type="entry name" value="Leo1"/>
</dbReference>
<dbReference type="Proteomes" id="UP000708148">
    <property type="component" value="Unassembled WGS sequence"/>
</dbReference>
<dbReference type="PANTHER" id="PTHR23146">
    <property type="entry name" value="LEO1 PROTEIN"/>
    <property type="match status" value="1"/>
</dbReference>
<evidence type="ECO:0008006" key="4">
    <source>
        <dbReference type="Google" id="ProtNLM"/>
    </source>
</evidence>
<feature type="region of interest" description="Disordered" evidence="1">
    <location>
        <begin position="154"/>
        <end position="360"/>
    </location>
</feature>
<dbReference type="GO" id="GO:0016593">
    <property type="term" value="C:Cdc73/Paf1 complex"/>
    <property type="evidence" value="ECO:0007669"/>
    <property type="project" value="InterPro"/>
</dbReference>
<dbReference type="GO" id="GO:1990269">
    <property type="term" value="F:RNA polymerase II C-terminal domain phosphoserine binding"/>
    <property type="evidence" value="ECO:0007669"/>
    <property type="project" value="TreeGrafter"/>
</dbReference>
<accession>A0A8S1J5M0</accession>
<comment type="caution">
    <text evidence="2">The sequence shown here is derived from an EMBL/GenBank/DDBJ whole genome shotgun (WGS) entry which is preliminary data.</text>
</comment>
<feature type="compositionally biased region" description="Basic residues" evidence="1">
    <location>
        <begin position="172"/>
        <end position="181"/>
    </location>
</feature>
<organism evidence="2 3">
    <name type="scientific">Ostreobium quekettii</name>
    <dbReference type="NCBI Taxonomy" id="121088"/>
    <lineage>
        <taxon>Eukaryota</taxon>
        <taxon>Viridiplantae</taxon>
        <taxon>Chlorophyta</taxon>
        <taxon>core chlorophytes</taxon>
        <taxon>Ulvophyceae</taxon>
        <taxon>TCBD clade</taxon>
        <taxon>Bryopsidales</taxon>
        <taxon>Ostreobineae</taxon>
        <taxon>Ostreobiaceae</taxon>
        <taxon>Ostreobium</taxon>
    </lineage>
</organism>